<evidence type="ECO:0000256" key="8">
    <source>
        <dbReference type="ARBA" id="ARBA00047899"/>
    </source>
</evidence>
<accession>A0A7K6ZCE8</accession>
<keyword evidence="7 12" id="KW-0067">ATP-binding</keyword>
<evidence type="ECO:0000259" key="14">
    <source>
        <dbReference type="PROSITE" id="PS50011"/>
    </source>
</evidence>
<comment type="catalytic activity">
    <reaction evidence="9">
        <text>L-seryl-[protein] + ATP = O-phospho-L-seryl-[protein] + ADP + H(+)</text>
        <dbReference type="Rhea" id="RHEA:17989"/>
        <dbReference type="Rhea" id="RHEA-COMP:9863"/>
        <dbReference type="Rhea" id="RHEA-COMP:11604"/>
        <dbReference type="ChEBI" id="CHEBI:15378"/>
        <dbReference type="ChEBI" id="CHEBI:29999"/>
        <dbReference type="ChEBI" id="CHEBI:30616"/>
        <dbReference type="ChEBI" id="CHEBI:83421"/>
        <dbReference type="ChEBI" id="CHEBI:456216"/>
        <dbReference type="EC" id="2.7.11.1"/>
    </reaction>
</comment>
<evidence type="ECO:0000256" key="11">
    <source>
        <dbReference type="ARBA" id="ARBA00080573"/>
    </source>
</evidence>
<feature type="compositionally biased region" description="Polar residues" evidence="13">
    <location>
        <begin position="701"/>
        <end position="716"/>
    </location>
</feature>
<evidence type="ECO:0000256" key="3">
    <source>
        <dbReference type="ARBA" id="ARBA00022527"/>
    </source>
</evidence>
<dbReference type="Proteomes" id="UP000538817">
    <property type="component" value="Unassembled WGS sequence"/>
</dbReference>
<feature type="non-terminal residue" evidence="15">
    <location>
        <position position="1112"/>
    </location>
</feature>
<dbReference type="InterPro" id="IPR000719">
    <property type="entry name" value="Prot_kinase_dom"/>
</dbReference>
<keyword evidence="6 15" id="KW-0418">Kinase</keyword>
<dbReference type="Pfam" id="PF00069">
    <property type="entry name" value="Pkinase"/>
    <property type="match status" value="1"/>
</dbReference>
<keyword evidence="5 12" id="KW-0547">Nucleotide-binding</keyword>
<evidence type="ECO:0000256" key="6">
    <source>
        <dbReference type="ARBA" id="ARBA00022777"/>
    </source>
</evidence>
<protein>
    <recommendedName>
        <fullName evidence="10">Mitogen-activated protein kinase kinase kinase 19</fullName>
        <ecNumber evidence="2">2.7.11.1</ecNumber>
    </recommendedName>
    <alternativeName>
        <fullName evidence="11">SPS1/STE20-related protein kinase YSK4</fullName>
    </alternativeName>
</protein>
<evidence type="ECO:0000256" key="1">
    <source>
        <dbReference type="ARBA" id="ARBA00008874"/>
    </source>
</evidence>
<evidence type="ECO:0000313" key="15">
    <source>
        <dbReference type="EMBL" id="NWX81535.1"/>
    </source>
</evidence>
<feature type="region of interest" description="Disordered" evidence="13">
    <location>
        <begin position="514"/>
        <end position="550"/>
    </location>
</feature>
<reference evidence="15 16" key="1">
    <citation type="submission" date="2019-09" db="EMBL/GenBank/DDBJ databases">
        <title>Bird 10,000 Genomes (B10K) Project - Family phase.</title>
        <authorList>
            <person name="Zhang G."/>
        </authorList>
    </citation>
    <scope>NUCLEOTIDE SEQUENCE [LARGE SCALE GENOMIC DNA]</scope>
    <source>
        <strain evidence="15">B10K-MSB-04</strain>
    </source>
</reference>
<dbReference type="SUPFAM" id="SSF56112">
    <property type="entry name" value="Protein kinase-like (PK-like)"/>
    <property type="match status" value="1"/>
</dbReference>
<dbReference type="GO" id="GO:0004674">
    <property type="term" value="F:protein serine/threonine kinase activity"/>
    <property type="evidence" value="ECO:0007669"/>
    <property type="project" value="UniProtKB-KW"/>
</dbReference>
<dbReference type="PROSITE" id="PS50011">
    <property type="entry name" value="PROTEIN_KINASE_DOM"/>
    <property type="match status" value="1"/>
</dbReference>
<dbReference type="InterPro" id="IPR017441">
    <property type="entry name" value="Protein_kinase_ATP_BS"/>
</dbReference>
<dbReference type="PANTHER" id="PTHR11584:SF369">
    <property type="entry name" value="MITOGEN-ACTIVATED PROTEIN KINASE KINASE KINASE 19-RELATED"/>
    <property type="match status" value="1"/>
</dbReference>
<evidence type="ECO:0000256" key="10">
    <source>
        <dbReference type="ARBA" id="ARBA00069016"/>
    </source>
</evidence>
<evidence type="ECO:0000256" key="4">
    <source>
        <dbReference type="ARBA" id="ARBA00022679"/>
    </source>
</evidence>
<sequence>SQKLQFHLPPVDFPPVRTMQLVPLEGVNNRNILNIVHSIPLPINATPKFYQYQLHNLLHNQKSSDLIRVSIADNFTPRNSFDMGNCCEYPQDKKEKYGKKIKLKQLDITTNTEKNDLVRYQLSVTCKNIDIVTQDKFGDDNYPYLTLGDTQINCELFTACIYPVSNNADTLRDGNNEKLIESSLRSGVKEDTARVILDSRADGDSESMNFVLDSHDFDYSCTNAGTDACHVLENQSVTEIIPRAEVQNPPGKQTENIICLLEIEKDSEVTSAKDRGKHVPLIHVTLPEQEPARDVHIAKQPPPKRSVIRSLPPHASQSFNILARQEQDKSKIKINRNKYSSKSKPRSNISEHLIVSAESSTKRSTSKMSVKGQILPSLEQPHVESGTSLKRQKKLPPVDKYHAAQRAQKSAKQGFPCSCRNAVILKKSTIPLSLPRAQSVPGFVDLKYSDMFRKINSNDKGPGIYEMFGTPVYAHVRELDQQENTFGRDVCSAPPRRCTANTCKSTCSKGRESSRVRNAQKATYSKPKKTIPDTKRKQKGLIPKGQKMELGDSNMTHESVLISSPHCPIEISESIAPSHEDRTLQPPILEELSQSPEENRCFSNSNLPTIKEVSLEQSLDIQDVSISQIFATCSQNLPRSDDEDSEVVAVNSLLTTEQNLCLPQCRLDIDSCKGLESKQSSCKTITKCEALSFSDRPEHQSPLNQSRTHTPQNSNLPDELKQPSVIQTTNVASPVFQTSQNIPCWADNKDLTDDLFYCLAAELLVLDEKDISSSREKNTGPKVQNTHPKEEGSRVNGDNETVNCALEKNYSEALLTSNEESGLLNFEESTKLSENSWTNKEPIMWTRGEVLGKGAYGTVYCGLTSQGQLIAVKQVVLDTSDQLTTEKEYQKLQEEVDLLKTLKHINIVTYLGTCLEDSTVSIFMEFVPGGSISSIINRFGPLPETVLCKYTKQILQGVAYLHGNCVVHRDIKGNNVMLMPNGVVKLIDFGCARRLAWAGLSGTHSELLKSVHGTPYWMAPEVINESGYGRKSDIWSVGCTVFEMATGKPPLASMDRIAAMFYIGAHRGLMPPLPDRFSSTAADFVHVCLTRDQHERPSALQLLEHPFVKGGE</sequence>
<evidence type="ECO:0000256" key="5">
    <source>
        <dbReference type="ARBA" id="ARBA00022741"/>
    </source>
</evidence>
<dbReference type="InterPro" id="IPR011009">
    <property type="entry name" value="Kinase-like_dom_sf"/>
</dbReference>
<evidence type="ECO:0000313" key="16">
    <source>
        <dbReference type="Proteomes" id="UP000538817"/>
    </source>
</evidence>
<feature type="non-terminal residue" evidence="15">
    <location>
        <position position="1"/>
    </location>
</feature>
<dbReference type="GO" id="GO:0005524">
    <property type="term" value="F:ATP binding"/>
    <property type="evidence" value="ECO:0007669"/>
    <property type="project" value="UniProtKB-UniRule"/>
</dbReference>
<evidence type="ECO:0000256" key="2">
    <source>
        <dbReference type="ARBA" id="ARBA00012513"/>
    </source>
</evidence>
<feature type="region of interest" description="Disordered" evidence="13">
    <location>
        <begin position="773"/>
        <end position="798"/>
    </location>
</feature>
<dbReference type="CDD" id="cd06631">
    <property type="entry name" value="STKc_YSK4"/>
    <property type="match status" value="1"/>
</dbReference>
<keyword evidence="16" id="KW-1185">Reference proteome</keyword>
<dbReference type="PANTHER" id="PTHR11584">
    <property type="entry name" value="SERINE/THREONINE PROTEIN KINASE"/>
    <property type="match status" value="1"/>
</dbReference>
<dbReference type="InterPro" id="IPR008271">
    <property type="entry name" value="Ser/Thr_kinase_AS"/>
</dbReference>
<organism evidence="15 16">
    <name type="scientific">Nothoprocta pentlandii</name>
    <dbReference type="NCBI Taxonomy" id="2585814"/>
    <lineage>
        <taxon>Eukaryota</taxon>
        <taxon>Metazoa</taxon>
        <taxon>Chordata</taxon>
        <taxon>Craniata</taxon>
        <taxon>Vertebrata</taxon>
        <taxon>Euteleostomi</taxon>
        <taxon>Archelosauria</taxon>
        <taxon>Archosauria</taxon>
        <taxon>Dinosauria</taxon>
        <taxon>Saurischia</taxon>
        <taxon>Theropoda</taxon>
        <taxon>Coelurosauria</taxon>
        <taxon>Aves</taxon>
        <taxon>Palaeognathae</taxon>
        <taxon>Tinamiformes</taxon>
        <taxon>Tinamidae</taxon>
        <taxon>Nothoprocta</taxon>
    </lineage>
</organism>
<dbReference type="GO" id="GO:0035556">
    <property type="term" value="P:intracellular signal transduction"/>
    <property type="evidence" value="ECO:0007669"/>
    <property type="project" value="UniProtKB-ARBA"/>
</dbReference>
<dbReference type="FunFam" id="1.10.510.10:FF:000331">
    <property type="entry name" value="Mitogen-activated protein kinase kinase kinase 19"/>
    <property type="match status" value="1"/>
</dbReference>
<dbReference type="PROSITE" id="PS00108">
    <property type="entry name" value="PROTEIN_KINASE_ST"/>
    <property type="match status" value="1"/>
</dbReference>
<feature type="domain" description="Protein kinase" evidence="14">
    <location>
        <begin position="845"/>
        <end position="1108"/>
    </location>
</feature>
<dbReference type="EC" id="2.7.11.1" evidence="2"/>
<dbReference type="EMBL" id="VZSG01000004">
    <property type="protein sequence ID" value="NWX81535.1"/>
    <property type="molecule type" value="Genomic_DNA"/>
</dbReference>
<gene>
    <name evidence="15" type="primary">Map3k19</name>
    <name evidence="15" type="ORF">NOTPEN_R12829</name>
</gene>
<proteinExistence type="inferred from homology"/>
<evidence type="ECO:0000256" key="7">
    <source>
        <dbReference type="ARBA" id="ARBA00022840"/>
    </source>
</evidence>
<dbReference type="Gene3D" id="1.10.510.10">
    <property type="entry name" value="Transferase(Phosphotransferase) domain 1"/>
    <property type="match status" value="1"/>
</dbReference>
<keyword evidence="3" id="KW-0723">Serine/threonine-protein kinase</keyword>
<dbReference type="AlphaFoldDB" id="A0A7K6ZCE8"/>
<feature type="binding site" evidence="12">
    <location>
        <position position="873"/>
    </location>
    <ligand>
        <name>ATP</name>
        <dbReference type="ChEBI" id="CHEBI:30616"/>
    </ligand>
</feature>
<evidence type="ECO:0000256" key="12">
    <source>
        <dbReference type="PROSITE-ProRule" id="PRU10141"/>
    </source>
</evidence>
<dbReference type="SMART" id="SM00220">
    <property type="entry name" value="S_TKc"/>
    <property type="match status" value="1"/>
</dbReference>
<evidence type="ECO:0000256" key="9">
    <source>
        <dbReference type="ARBA" id="ARBA00048679"/>
    </source>
</evidence>
<keyword evidence="4" id="KW-0808">Transferase</keyword>
<dbReference type="PROSITE" id="PS00107">
    <property type="entry name" value="PROTEIN_KINASE_ATP"/>
    <property type="match status" value="1"/>
</dbReference>
<comment type="catalytic activity">
    <reaction evidence="8">
        <text>L-threonyl-[protein] + ATP = O-phospho-L-threonyl-[protein] + ADP + H(+)</text>
        <dbReference type="Rhea" id="RHEA:46608"/>
        <dbReference type="Rhea" id="RHEA-COMP:11060"/>
        <dbReference type="Rhea" id="RHEA-COMP:11605"/>
        <dbReference type="ChEBI" id="CHEBI:15378"/>
        <dbReference type="ChEBI" id="CHEBI:30013"/>
        <dbReference type="ChEBI" id="CHEBI:30616"/>
        <dbReference type="ChEBI" id="CHEBI:61977"/>
        <dbReference type="ChEBI" id="CHEBI:456216"/>
        <dbReference type="EC" id="2.7.11.1"/>
    </reaction>
</comment>
<feature type="region of interest" description="Disordered" evidence="13">
    <location>
        <begin position="696"/>
        <end position="720"/>
    </location>
</feature>
<comment type="similarity">
    <text evidence="1">Belongs to the protein kinase superfamily. STE Ser/Thr protein kinase family. STE20 subfamily.</text>
</comment>
<comment type="caution">
    <text evidence="15">The sequence shown here is derived from an EMBL/GenBank/DDBJ whole genome shotgun (WGS) entry which is preliminary data.</text>
</comment>
<evidence type="ECO:0000256" key="13">
    <source>
        <dbReference type="SAM" id="MobiDB-lite"/>
    </source>
</evidence>
<name>A0A7K6ZCE8_9AVES</name>